<dbReference type="RefSeq" id="WP_117312432.1">
    <property type="nucleotide sequence ID" value="NZ_JBFEXX010000296.1"/>
</dbReference>
<name>A0ABV7KP54_PLAOK</name>
<dbReference type="PANTHER" id="PTHR43390:SF8">
    <property type="entry name" value="SIGNAL PEPTIDASE I"/>
    <property type="match status" value="1"/>
</dbReference>
<evidence type="ECO:0000259" key="8">
    <source>
        <dbReference type="Pfam" id="PF10502"/>
    </source>
</evidence>
<keyword evidence="6" id="KW-0812">Transmembrane</keyword>
<proteinExistence type="inferred from homology"/>
<evidence type="ECO:0000256" key="4">
    <source>
        <dbReference type="ARBA" id="ARBA00022670"/>
    </source>
</evidence>
<dbReference type="InterPro" id="IPR000223">
    <property type="entry name" value="Pept_S26A_signal_pept_1"/>
</dbReference>
<comment type="caution">
    <text evidence="9">The sequence shown here is derived from an EMBL/GenBank/DDBJ whole genome shotgun (WGS) entry which is preliminary data.</text>
</comment>
<dbReference type="PROSITE" id="PS00761">
    <property type="entry name" value="SPASE_I_3"/>
    <property type="match status" value="1"/>
</dbReference>
<keyword evidence="4 6" id="KW-0645">Protease</keyword>
<dbReference type="InterPro" id="IPR036286">
    <property type="entry name" value="LexA/Signal_pep-like_sf"/>
</dbReference>
<protein>
    <recommendedName>
        <fullName evidence="3 6">Signal peptidase I</fullName>
        <ecNumber evidence="3 6">3.4.21.89</ecNumber>
    </recommendedName>
</protein>
<comment type="similarity">
    <text evidence="7">Belongs to the peptidase S26 family.</text>
</comment>
<dbReference type="PANTHER" id="PTHR43390">
    <property type="entry name" value="SIGNAL PEPTIDASE I"/>
    <property type="match status" value="1"/>
</dbReference>
<dbReference type="EC" id="3.4.21.89" evidence="3 6"/>
<evidence type="ECO:0000256" key="3">
    <source>
        <dbReference type="ARBA" id="ARBA00013208"/>
    </source>
</evidence>
<keyword evidence="6" id="KW-1133">Transmembrane helix</keyword>
<dbReference type="InterPro" id="IPR019757">
    <property type="entry name" value="Pept_S26A_signal_pept_1_Lys-AS"/>
</dbReference>
<accession>A0ABV7KP54</accession>
<keyword evidence="10" id="KW-1185">Reference proteome</keyword>
<evidence type="ECO:0000313" key="9">
    <source>
        <dbReference type="EMBL" id="MFC3211295.1"/>
    </source>
</evidence>
<evidence type="ECO:0000313" key="10">
    <source>
        <dbReference type="Proteomes" id="UP001595625"/>
    </source>
</evidence>
<dbReference type="PROSITE" id="PS00501">
    <property type="entry name" value="SPASE_I_1"/>
    <property type="match status" value="1"/>
</dbReference>
<dbReference type="InterPro" id="IPR019533">
    <property type="entry name" value="Peptidase_S26"/>
</dbReference>
<dbReference type="Gene3D" id="2.10.109.10">
    <property type="entry name" value="Umud Fragment, subunit A"/>
    <property type="match status" value="1"/>
</dbReference>
<dbReference type="CDD" id="cd06530">
    <property type="entry name" value="S26_SPase_I"/>
    <property type="match status" value="1"/>
</dbReference>
<organism evidence="9 10">
    <name type="scientific">Planomicrobium okeanokoites</name>
    <name type="common">Planococcus okeanokoites</name>
    <name type="synonym">Flavobacterium okeanokoites</name>
    <dbReference type="NCBI Taxonomy" id="244"/>
    <lineage>
        <taxon>Bacteria</taxon>
        <taxon>Bacillati</taxon>
        <taxon>Bacillota</taxon>
        <taxon>Bacilli</taxon>
        <taxon>Bacillales</taxon>
        <taxon>Caryophanaceae</taxon>
        <taxon>Planomicrobium</taxon>
    </lineage>
</organism>
<comment type="catalytic activity">
    <reaction evidence="1 6">
        <text>Cleavage of hydrophobic, N-terminal signal or leader sequences from secreted and periplasmic proteins.</text>
        <dbReference type="EC" id="3.4.21.89"/>
    </reaction>
</comment>
<gene>
    <name evidence="9" type="primary">lepB</name>
    <name evidence="9" type="ORF">ACFOEJ_09450</name>
</gene>
<dbReference type="NCBIfam" id="TIGR02227">
    <property type="entry name" value="sigpep_I_bact"/>
    <property type="match status" value="1"/>
</dbReference>
<comment type="subcellular location">
    <subcellularLocation>
        <location evidence="2">Cell membrane</location>
        <topology evidence="2">Single-pass type II membrane protein</topology>
    </subcellularLocation>
    <subcellularLocation>
        <location evidence="7">Membrane</location>
        <topology evidence="7">Single-pass type II membrane protein</topology>
    </subcellularLocation>
</comment>
<feature type="transmembrane region" description="Helical" evidence="6">
    <location>
        <begin position="17"/>
        <end position="38"/>
    </location>
</feature>
<dbReference type="PROSITE" id="PS00760">
    <property type="entry name" value="SPASE_I_2"/>
    <property type="match status" value="1"/>
</dbReference>
<dbReference type="GO" id="GO:0009003">
    <property type="term" value="F:signal peptidase activity"/>
    <property type="evidence" value="ECO:0007669"/>
    <property type="project" value="UniProtKB-EC"/>
</dbReference>
<sequence length="185" mass="20989">METEAKKKNEVWEWSKALLIAFGLAAIIRIFLFTPIVVDGESMMPTLEHGDRMIVNKIGYNIGNPERFDIIVFHAPEEKDYIKRIIGLPGDHIAYENDQLYINGEPIDEPYLDDYKKDVSGTLTEDFTLEEKINSSTVPEGTVFVMGDNRRASKDSRIIGVVPMEEVVGNTSFVFWPFEEAGLVK</sequence>
<dbReference type="Proteomes" id="UP001595625">
    <property type="component" value="Unassembled WGS sequence"/>
</dbReference>
<feature type="domain" description="Peptidase S26" evidence="8">
    <location>
        <begin position="12"/>
        <end position="176"/>
    </location>
</feature>
<evidence type="ECO:0000256" key="6">
    <source>
        <dbReference type="RuleBase" id="RU003993"/>
    </source>
</evidence>
<reference evidence="10" key="1">
    <citation type="journal article" date="2019" name="Int. J. Syst. Evol. Microbiol.">
        <title>The Global Catalogue of Microorganisms (GCM) 10K type strain sequencing project: providing services to taxonomists for standard genome sequencing and annotation.</title>
        <authorList>
            <consortium name="The Broad Institute Genomics Platform"/>
            <consortium name="The Broad Institute Genome Sequencing Center for Infectious Disease"/>
            <person name="Wu L."/>
            <person name="Ma J."/>
        </authorList>
    </citation>
    <scope>NUCLEOTIDE SEQUENCE [LARGE SCALE GENOMIC DNA]</scope>
    <source>
        <strain evidence="10">CCM 320</strain>
    </source>
</reference>
<dbReference type="InterPro" id="IPR019758">
    <property type="entry name" value="Pept_S26A_signal_pept_1_CS"/>
</dbReference>
<keyword evidence="5 6" id="KW-0378">Hydrolase</keyword>
<dbReference type="EMBL" id="JBHRUJ010000016">
    <property type="protein sequence ID" value="MFC3211295.1"/>
    <property type="molecule type" value="Genomic_DNA"/>
</dbReference>
<dbReference type="SUPFAM" id="SSF51306">
    <property type="entry name" value="LexA/Signal peptidase"/>
    <property type="match status" value="1"/>
</dbReference>
<evidence type="ECO:0000256" key="1">
    <source>
        <dbReference type="ARBA" id="ARBA00000677"/>
    </source>
</evidence>
<dbReference type="Pfam" id="PF10502">
    <property type="entry name" value="Peptidase_S26"/>
    <property type="match status" value="1"/>
</dbReference>
<dbReference type="PRINTS" id="PR00727">
    <property type="entry name" value="LEADERPTASE"/>
</dbReference>
<evidence type="ECO:0000256" key="5">
    <source>
        <dbReference type="ARBA" id="ARBA00022801"/>
    </source>
</evidence>
<evidence type="ECO:0000256" key="2">
    <source>
        <dbReference type="ARBA" id="ARBA00004401"/>
    </source>
</evidence>
<dbReference type="InterPro" id="IPR019756">
    <property type="entry name" value="Pept_S26A_signal_pept_1_Ser-AS"/>
</dbReference>
<evidence type="ECO:0000256" key="7">
    <source>
        <dbReference type="RuleBase" id="RU362042"/>
    </source>
</evidence>
<keyword evidence="6" id="KW-0472">Membrane</keyword>